<proteinExistence type="predicted"/>
<evidence type="ECO:0000313" key="1">
    <source>
        <dbReference type="EMBL" id="SDO13227.1"/>
    </source>
</evidence>
<organism evidence="1 2">
    <name type="scientific">Prevotella communis</name>
    <dbReference type="NCBI Taxonomy" id="2913614"/>
    <lineage>
        <taxon>Bacteria</taxon>
        <taxon>Pseudomonadati</taxon>
        <taxon>Bacteroidota</taxon>
        <taxon>Bacteroidia</taxon>
        <taxon>Bacteroidales</taxon>
        <taxon>Prevotellaceae</taxon>
        <taxon>Prevotella</taxon>
    </lineage>
</organism>
<dbReference type="Proteomes" id="UP000199134">
    <property type="component" value="Unassembled WGS sequence"/>
</dbReference>
<evidence type="ECO:0008006" key="3">
    <source>
        <dbReference type="Google" id="ProtNLM"/>
    </source>
</evidence>
<evidence type="ECO:0000313" key="2">
    <source>
        <dbReference type="Proteomes" id="UP000199134"/>
    </source>
</evidence>
<name>A0A1H0H249_9BACT</name>
<dbReference type="AlphaFoldDB" id="A0A1H0H249"/>
<dbReference type="OrthoDB" id="1072451at2"/>
<dbReference type="EMBL" id="FNIW01000010">
    <property type="protein sequence ID" value="SDO13227.1"/>
    <property type="molecule type" value="Genomic_DNA"/>
</dbReference>
<accession>A0A1H0H249</accession>
<gene>
    <name evidence="1" type="ORF">SAMN04487900_11086</name>
</gene>
<comment type="caution">
    <text evidence="1">The sequence shown here is derived from an EMBL/GenBank/DDBJ whole genome shotgun (WGS) entry which is preliminary data.</text>
</comment>
<dbReference type="RefSeq" id="WP_091853593.1">
    <property type="nucleotide sequence ID" value="NZ_FNIW01000010.1"/>
</dbReference>
<protein>
    <recommendedName>
        <fullName evidence="3">HNH endonuclease</fullName>
    </recommendedName>
</protein>
<reference evidence="2" key="1">
    <citation type="submission" date="2016-10" db="EMBL/GenBank/DDBJ databases">
        <authorList>
            <person name="de Groot N.N."/>
        </authorList>
    </citation>
    <scope>NUCLEOTIDE SEQUENCE [LARGE SCALE GENOMIC DNA]</scope>
    <source>
        <strain evidence="2">BP1-145</strain>
    </source>
</reference>
<sequence>MPIKPENRARYPKNWKEIRAAILERAHNCCEFCGRKNHSHFWNEKTGKLVQVVLTIAHLDHTPENCDPENLRALCQACHNRYDAKHRAETRKQSKK</sequence>